<comment type="subcellular location">
    <subcellularLocation>
        <location evidence="1">Nucleus</location>
    </subcellularLocation>
</comment>
<feature type="domain" description="C2H2-type" evidence="9">
    <location>
        <begin position="90"/>
        <end position="118"/>
    </location>
</feature>
<feature type="compositionally biased region" description="Low complexity" evidence="8">
    <location>
        <begin position="493"/>
        <end position="512"/>
    </location>
</feature>
<feature type="region of interest" description="Disordered" evidence="8">
    <location>
        <begin position="945"/>
        <end position="1018"/>
    </location>
</feature>
<name>A0AAN6T817_9PEZI</name>
<dbReference type="RefSeq" id="XP_064665281.1">
    <property type="nucleotide sequence ID" value="XM_064809761.1"/>
</dbReference>
<keyword evidence="5" id="KW-0862">Zinc</keyword>
<evidence type="ECO:0000256" key="2">
    <source>
        <dbReference type="ARBA" id="ARBA00022723"/>
    </source>
</evidence>
<organism evidence="10 11">
    <name type="scientific">Canariomyces notabilis</name>
    <dbReference type="NCBI Taxonomy" id="2074819"/>
    <lineage>
        <taxon>Eukaryota</taxon>
        <taxon>Fungi</taxon>
        <taxon>Dikarya</taxon>
        <taxon>Ascomycota</taxon>
        <taxon>Pezizomycotina</taxon>
        <taxon>Sordariomycetes</taxon>
        <taxon>Sordariomycetidae</taxon>
        <taxon>Sordariales</taxon>
        <taxon>Chaetomiaceae</taxon>
        <taxon>Canariomyces</taxon>
    </lineage>
</organism>
<feature type="region of interest" description="Disordered" evidence="8">
    <location>
        <begin position="493"/>
        <end position="517"/>
    </location>
</feature>
<comment type="caution">
    <text evidence="10">The sequence shown here is derived from an EMBL/GenBank/DDBJ whole genome shotgun (WGS) entry which is preliminary data.</text>
</comment>
<proteinExistence type="predicted"/>
<feature type="domain" description="C2H2-type" evidence="9">
    <location>
        <begin position="62"/>
        <end position="89"/>
    </location>
</feature>
<dbReference type="GO" id="GO:0005634">
    <property type="term" value="C:nucleus"/>
    <property type="evidence" value="ECO:0007669"/>
    <property type="project" value="UniProtKB-SubCell"/>
</dbReference>
<keyword evidence="2" id="KW-0479">Metal-binding</keyword>
<keyword evidence="6" id="KW-0539">Nucleus</keyword>
<feature type="compositionally biased region" description="Low complexity" evidence="8">
    <location>
        <begin position="979"/>
        <end position="993"/>
    </location>
</feature>
<dbReference type="GeneID" id="89933885"/>
<dbReference type="AlphaFoldDB" id="A0AAN6T817"/>
<dbReference type="FunFam" id="3.30.160.60:FF:000576">
    <property type="entry name" value="C2H2 transcription factor (AmdX)"/>
    <property type="match status" value="1"/>
</dbReference>
<dbReference type="GO" id="GO:0000978">
    <property type="term" value="F:RNA polymerase II cis-regulatory region sequence-specific DNA binding"/>
    <property type="evidence" value="ECO:0007669"/>
    <property type="project" value="InterPro"/>
</dbReference>
<dbReference type="GO" id="GO:0000785">
    <property type="term" value="C:chromatin"/>
    <property type="evidence" value="ECO:0007669"/>
    <property type="project" value="TreeGrafter"/>
</dbReference>
<dbReference type="GO" id="GO:0006351">
    <property type="term" value="P:DNA-templated transcription"/>
    <property type="evidence" value="ECO:0007669"/>
    <property type="project" value="InterPro"/>
</dbReference>
<dbReference type="PROSITE" id="PS50157">
    <property type="entry name" value="ZINC_FINGER_C2H2_2"/>
    <property type="match status" value="2"/>
</dbReference>
<dbReference type="InterPro" id="IPR007219">
    <property type="entry name" value="XnlR_reg_dom"/>
</dbReference>
<dbReference type="Pfam" id="PF04082">
    <property type="entry name" value="Fungal_trans"/>
    <property type="match status" value="1"/>
</dbReference>
<feature type="region of interest" description="Disordered" evidence="8">
    <location>
        <begin position="1"/>
        <end position="65"/>
    </location>
</feature>
<dbReference type="InterPro" id="IPR036236">
    <property type="entry name" value="Znf_C2H2_sf"/>
</dbReference>
<dbReference type="GO" id="GO:0000981">
    <property type="term" value="F:DNA-binding transcription factor activity, RNA polymerase II-specific"/>
    <property type="evidence" value="ECO:0007669"/>
    <property type="project" value="InterPro"/>
</dbReference>
<evidence type="ECO:0000256" key="3">
    <source>
        <dbReference type="ARBA" id="ARBA00022737"/>
    </source>
</evidence>
<keyword evidence="3" id="KW-0677">Repeat</keyword>
<reference evidence="10" key="1">
    <citation type="journal article" date="2023" name="Mol. Phylogenet. Evol.">
        <title>Genome-scale phylogeny and comparative genomics of the fungal order Sordariales.</title>
        <authorList>
            <person name="Hensen N."/>
            <person name="Bonometti L."/>
            <person name="Westerberg I."/>
            <person name="Brannstrom I.O."/>
            <person name="Guillou S."/>
            <person name="Cros-Aarteil S."/>
            <person name="Calhoun S."/>
            <person name="Haridas S."/>
            <person name="Kuo A."/>
            <person name="Mondo S."/>
            <person name="Pangilinan J."/>
            <person name="Riley R."/>
            <person name="LaButti K."/>
            <person name="Andreopoulos B."/>
            <person name="Lipzen A."/>
            <person name="Chen C."/>
            <person name="Yan M."/>
            <person name="Daum C."/>
            <person name="Ng V."/>
            <person name="Clum A."/>
            <person name="Steindorff A."/>
            <person name="Ohm R.A."/>
            <person name="Martin F."/>
            <person name="Silar P."/>
            <person name="Natvig D.O."/>
            <person name="Lalanne C."/>
            <person name="Gautier V."/>
            <person name="Ament-Velasquez S.L."/>
            <person name="Kruys A."/>
            <person name="Hutchinson M.I."/>
            <person name="Powell A.J."/>
            <person name="Barry K."/>
            <person name="Miller A.N."/>
            <person name="Grigoriev I.V."/>
            <person name="Debuchy R."/>
            <person name="Gladieux P."/>
            <person name="Hiltunen Thoren M."/>
            <person name="Johannesson H."/>
        </authorList>
    </citation>
    <scope>NUCLEOTIDE SEQUENCE</scope>
    <source>
        <strain evidence="10">CBS 508.74</strain>
    </source>
</reference>
<keyword evidence="11" id="KW-1185">Reference proteome</keyword>
<dbReference type="Gene3D" id="3.30.160.60">
    <property type="entry name" value="Classic Zinc Finger"/>
    <property type="match status" value="2"/>
</dbReference>
<feature type="compositionally biased region" description="Polar residues" evidence="8">
    <location>
        <begin position="998"/>
        <end position="1009"/>
    </location>
</feature>
<dbReference type="PANTHER" id="PTHR40626:SF13">
    <property type="entry name" value="RESPIRATION FACTOR 2-RELATED"/>
    <property type="match status" value="1"/>
</dbReference>
<dbReference type="PROSITE" id="PS00028">
    <property type="entry name" value="ZINC_FINGER_C2H2_1"/>
    <property type="match status" value="2"/>
</dbReference>
<evidence type="ECO:0000256" key="8">
    <source>
        <dbReference type="SAM" id="MobiDB-lite"/>
    </source>
</evidence>
<feature type="region of interest" description="Disordered" evidence="8">
    <location>
        <begin position="610"/>
        <end position="629"/>
    </location>
</feature>
<dbReference type="SMART" id="SM00355">
    <property type="entry name" value="ZnF_C2H2"/>
    <property type="match status" value="2"/>
</dbReference>
<evidence type="ECO:0000256" key="6">
    <source>
        <dbReference type="ARBA" id="ARBA00023242"/>
    </source>
</evidence>
<dbReference type="SUPFAM" id="SSF57667">
    <property type="entry name" value="beta-beta-alpha zinc fingers"/>
    <property type="match status" value="1"/>
</dbReference>
<accession>A0AAN6T817</accession>
<evidence type="ECO:0000256" key="7">
    <source>
        <dbReference type="PROSITE-ProRule" id="PRU00042"/>
    </source>
</evidence>
<evidence type="ECO:0000259" key="9">
    <source>
        <dbReference type="PROSITE" id="PS50157"/>
    </source>
</evidence>
<evidence type="ECO:0000256" key="4">
    <source>
        <dbReference type="ARBA" id="ARBA00022771"/>
    </source>
</evidence>
<dbReference type="InterPro" id="IPR013087">
    <property type="entry name" value="Znf_C2H2_type"/>
</dbReference>
<protein>
    <recommendedName>
        <fullName evidence="9">C2H2-type domain-containing protein</fullName>
    </recommendedName>
</protein>
<feature type="region of interest" description="Disordered" evidence="8">
    <location>
        <begin position="111"/>
        <end position="142"/>
    </location>
</feature>
<dbReference type="Pfam" id="PF00096">
    <property type="entry name" value="zf-C2H2"/>
    <property type="match status" value="2"/>
</dbReference>
<feature type="compositionally biased region" description="Low complexity" evidence="8">
    <location>
        <begin position="618"/>
        <end position="629"/>
    </location>
</feature>
<reference evidence="10" key="2">
    <citation type="submission" date="2023-05" db="EMBL/GenBank/DDBJ databases">
        <authorList>
            <consortium name="Lawrence Berkeley National Laboratory"/>
            <person name="Steindorff A."/>
            <person name="Hensen N."/>
            <person name="Bonometti L."/>
            <person name="Westerberg I."/>
            <person name="Brannstrom I.O."/>
            <person name="Guillou S."/>
            <person name="Cros-Aarteil S."/>
            <person name="Calhoun S."/>
            <person name="Haridas S."/>
            <person name="Kuo A."/>
            <person name="Mondo S."/>
            <person name="Pangilinan J."/>
            <person name="Riley R."/>
            <person name="Labutti K."/>
            <person name="Andreopoulos B."/>
            <person name="Lipzen A."/>
            <person name="Chen C."/>
            <person name="Yanf M."/>
            <person name="Daum C."/>
            <person name="Ng V."/>
            <person name="Clum A."/>
            <person name="Ohm R."/>
            <person name="Martin F."/>
            <person name="Silar P."/>
            <person name="Natvig D."/>
            <person name="Lalanne C."/>
            <person name="Gautier V."/>
            <person name="Ament-Velasquez S.L."/>
            <person name="Kruys A."/>
            <person name="Hutchinson M.I."/>
            <person name="Powell A.J."/>
            <person name="Barry K."/>
            <person name="Miller A.N."/>
            <person name="Grigoriev I.V."/>
            <person name="Debuchy R."/>
            <person name="Gladieux P."/>
            <person name="Thoren M.H."/>
            <person name="Johannesson H."/>
        </authorList>
    </citation>
    <scope>NUCLEOTIDE SEQUENCE</scope>
    <source>
        <strain evidence="10">CBS 508.74</strain>
    </source>
</reference>
<dbReference type="FunFam" id="3.30.160.60:FF:000446">
    <property type="entry name" value="Zinc finger protein"/>
    <property type="match status" value="1"/>
</dbReference>
<sequence>MTVSNDPGSNHEAVAAMSNSSSSSPAAGGSAPVGDETASTITVNTKTPAAFPPPKTDKPRPHTCGTCQRAFARLEHLKRHERSHTKEKPFECPECTRCFARRDLLLRHQQKLHQTTTPSSRPRNRRESASGPTPGASRVRKNSIAGANAAANAGAASMRPRANTISHVDGAHMQMMAAANATVSSRIPPTHSRHPSLVGLPTHGIDAFGMASALAHRGNPLGLPKLETHGINGMDFSSGLRTAPPMAFGSEFDFEGLFFGAASGSTINPNALHYSDSPPSMVMDPLSPFPHGLPDLSAGQQIDDGFDWLTGFEHHMSFNNGTTEAAVDGSSPSAISTTSQSGISDVMVDGSNHHTASAGSGSMWQSSMMPPPQMTNPFSLDMGNSVFPDLLNGAPLSPQPSSAKTMGDTYFSTPPPALSSLSSSVMPGLNGQTLNQAVNFGAGPETPSSMNGSNHGTLPVSTITDSTRNAILGALSASQASQFGARRYSFAATPTSPLTTQPSPTASASDPSNSLPSTRDLQRYVGAYLRFFHPHLPFVHIPTLSFEIPAQLANGRDSGIGGTGCLLLSMAAIGALFELEHQASMELFGMAKKMIQLYLDERRKANVRKAESIRRAPVSDPSSQQQDSPVETPVWLVQAMLLNVVYGHNCGDKRSGEIASTHAAALVSLAHGAELLRPARVEPTKDVEMADADGAGGWNGSGRKEGDELAEWLRWKTVEERKRTLYAIFILSSTLVSAYNHTPALTNSEILLDLPCDEEFFAAENVTAFRAKGGVLAANHNRMTFHEALGELLRTNEKQQKRAFTSSDGGFGSAANIDDLPPSDLKPSSFGCLILINAIHNYIWETRQRHHNKVWTNEETEKMHRHIEPALRAWHAAWASNPHHSPERPNPYGLGPLSADCIPLLDLAYVRLFVNLSRAKEQFWQRDWDGMAEELARGSEIIQHAEHSPASNNADSAVAEPSETPGASSFLTDSSLNMSSSPSFATSKFSPPSAINPALTQHPTQYQAQTSSSRSTSRKEKHLRKAAFFAAESLSVSDRLGVTFANLTSRELPLQATLCVFDCAQVLAEWVATLQDRVGRYLGILGRDNVDLGQVPAIMLLEEEDVKLLGKIDEIIRGAEVKMNMEMAQSGSASSIDGRQKMDDNPGYAAKLLRVTAYMFDKAAVWPVTRLITSCLETHANHMRARAEKSIMALD</sequence>
<evidence type="ECO:0000313" key="10">
    <source>
        <dbReference type="EMBL" id="KAK4107711.1"/>
    </source>
</evidence>
<dbReference type="CDD" id="cd12148">
    <property type="entry name" value="fungal_TF_MHR"/>
    <property type="match status" value="1"/>
</dbReference>
<dbReference type="GO" id="GO:0008270">
    <property type="term" value="F:zinc ion binding"/>
    <property type="evidence" value="ECO:0007669"/>
    <property type="project" value="UniProtKB-KW"/>
</dbReference>
<feature type="compositionally biased region" description="Low complexity" evidence="8">
    <location>
        <begin position="13"/>
        <end position="33"/>
    </location>
</feature>
<evidence type="ECO:0000313" key="11">
    <source>
        <dbReference type="Proteomes" id="UP001302812"/>
    </source>
</evidence>
<dbReference type="PANTHER" id="PTHR40626">
    <property type="entry name" value="MIP31509P"/>
    <property type="match status" value="1"/>
</dbReference>
<evidence type="ECO:0000256" key="5">
    <source>
        <dbReference type="ARBA" id="ARBA00022833"/>
    </source>
</evidence>
<evidence type="ECO:0000256" key="1">
    <source>
        <dbReference type="ARBA" id="ARBA00004123"/>
    </source>
</evidence>
<keyword evidence="4 7" id="KW-0863">Zinc-finger</keyword>
<dbReference type="EMBL" id="MU853370">
    <property type="protein sequence ID" value="KAK4107711.1"/>
    <property type="molecule type" value="Genomic_DNA"/>
</dbReference>
<dbReference type="Proteomes" id="UP001302812">
    <property type="component" value="Unassembled WGS sequence"/>
</dbReference>
<dbReference type="InterPro" id="IPR051059">
    <property type="entry name" value="VerF-like"/>
</dbReference>
<gene>
    <name evidence="10" type="ORF">N656DRAFT_470642</name>
</gene>
<feature type="compositionally biased region" description="Polar residues" evidence="8">
    <location>
        <begin position="965"/>
        <end position="978"/>
    </location>
</feature>